<protein>
    <submittedName>
        <fullName evidence="4">Eukaryotic type KH-domain (KH-domain type I)</fullName>
    </submittedName>
</protein>
<gene>
    <name evidence="4" type="ORF">FA14DRAFT_159662</name>
</gene>
<feature type="compositionally biased region" description="Pro residues" evidence="2">
    <location>
        <begin position="346"/>
        <end position="371"/>
    </location>
</feature>
<dbReference type="InterPro" id="IPR056149">
    <property type="entry name" value="PRP5/DDX46/KHDC4_KH"/>
</dbReference>
<dbReference type="InterPro" id="IPR055256">
    <property type="entry name" value="KH_1_KHDC4/BBP-like"/>
</dbReference>
<dbReference type="GO" id="GO:0003723">
    <property type="term" value="F:RNA binding"/>
    <property type="evidence" value="ECO:0007669"/>
    <property type="project" value="UniProtKB-UniRule"/>
</dbReference>
<dbReference type="RefSeq" id="XP_025358081.1">
    <property type="nucleotide sequence ID" value="XM_025498314.1"/>
</dbReference>
<sequence length="422" mass="47128">MSERKSKWDTPAKDAGAASASSSNDGNAAAAAAAAAAARIAAQFNAHQTSNAASTSQPTKKPEEKTRERDPNDGDFVHDIEINDIRNRYLLTKAQTQNQIHEDTGANLTTKGLWYPDKSLASSSEPPLYLHISAMTKESLDQAIEKINEIIQSEMPQLIEDRQAKRAEYENQKRQQSSQQQPGGRREWIEEKVPINLESLKNFNIRRKIVGPQGMFVKYIQTETGTRVQIKGLGSGFNERNTDREANEPMFINIAGPEPEKVAEAKELALDLLDAVRTEHAKAYQSLMQEWGGSQQQQMYNEPAQGGYGGYNGGYQQYNAAAHGGDYSINRQGWAGQNQQPHPSMGAPPMPEDDVPPPPPPEDTAPPPPAEPIRVKREKTAEELALDKYWQDYIEWERSFKAYHNRLPSTEEGLQTIPNEYR</sequence>
<dbReference type="GeneID" id="37020095"/>
<name>A0A316VJJ6_9BASI</name>
<dbReference type="InParanoid" id="A0A316VJJ6"/>
<dbReference type="PANTHER" id="PTHR15744:SF0">
    <property type="entry name" value="KH HOMOLOGY DOMAIN-CONTAINING PROTEIN 4"/>
    <property type="match status" value="1"/>
</dbReference>
<feature type="compositionally biased region" description="Basic and acidic residues" evidence="2">
    <location>
        <begin position="60"/>
        <end position="77"/>
    </location>
</feature>
<feature type="compositionally biased region" description="Basic and acidic residues" evidence="2">
    <location>
        <begin position="1"/>
        <end position="12"/>
    </location>
</feature>
<feature type="compositionally biased region" description="Low complexity" evidence="2">
    <location>
        <begin position="13"/>
        <end position="42"/>
    </location>
</feature>
<accession>A0A316VJJ6</accession>
<dbReference type="InterPro" id="IPR031121">
    <property type="entry name" value="RIK/BLOM7"/>
</dbReference>
<keyword evidence="5" id="KW-1185">Reference proteome</keyword>
<dbReference type="InterPro" id="IPR036612">
    <property type="entry name" value="KH_dom_type_1_sf"/>
</dbReference>
<feature type="compositionally biased region" description="Polar residues" evidence="2">
    <location>
        <begin position="45"/>
        <end position="59"/>
    </location>
</feature>
<dbReference type="EMBL" id="KZ819602">
    <property type="protein sequence ID" value="PWN37779.1"/>
    <property type="molecule type" value="Genomic_DNA"/>
</dbReference>
<dbReference type="CDD" id="cd22385">
    <property type="entry name" value="KH-I_KHDC4_rpt1"/>
    <property type="match status" value="1"/>
</dbReference>
<dbReference type="Pfam" id="PF23469">
    <property type="entry name" value="KH_12"/>
    <property type="match status" value="1"/>
</dbReference>
<evidence type="ECO:0000313" key="5">
    <source>
        <dbReference type="Proteomes" id="UP000245771"/>
    </source>
</evidence>
<dbReference type="SUPFAM" id="SSF54791">
    <property type="entry name" value="Eukaryotic type KH-domain (KH-domain type I)"/>
    <property type="match status" value="2"/>
</dbReference>
<dbReference type="InterPro" id="IPR047890">
    <property type="entry name" value="KHDC4_KH-I_first"/>
</dbReference>
<organism evidence="4 5">
    <name type="scientific">Meira miltonrushii</name>
    <dbReference type="NCBI Taxonomy" id="1280837"/>
    <lineage>
        <taxon>Eukaryota</taxon>
        <taxon>Fungi</taxon>
        <taxon>Dikarya</taxon>
        <taxon>Basidiomycota</taxon>
        <taxon>Ustilaginomycotina</taxon>
        <taxon>Exobasidiomycetes</taxon>
        <taxon>Exobasidiales</taxon>
        <taxon>Brachybasidiaceae</taxon>
        <taxon>Meira</taxon>
    </lineage>
</organism>
<dbReference type="SMART" id="SM00322">
    <property type="entry name" value="KH"/>
    <property type="match status" value="1"/>
</dbReference>
<feature type="region of interest" description="Disordered" evidence="2">
    <location>
        <begin position="1"/>
        <end position="77"/>
    </location>
</feature>
<reference evidence="4 5" key="1">
    <citation type="journal article" date="2018" name="Mol. Biol. Evol.">
        <title>Broad Genomic Sampling Reveals a Smut Pathogenic Ancestry of the Fungal Clade Ustilaginomycotina.</title>
        <authorList>
            <person name="Kijpornyongpan T."/>
            <person name="Mondo S.J."/>
            <person name="Barry K."/>
            <person name="Sandor L."/>
            <person name="Lee J."/>
            <person name="Lipzen A."/>
            <person name="Pangilinan J."/>
            <person name="LaButti K."/>
            <person name="Hainaut M."/>
            <person name="Henrissat B."/>
            <person name="Grigoriev I.V."/>
            <person name="Spatafora J.W."/>
            <person name="Aime M.C."/>
        </authorList>
    </citation>
    <scope>NUCLEOTIDE SEQUENCE [LARGE SCALE GENOMIC DNA]</scope>
    <source>
        <strain evidence="4 5">MCA 3882</strain>
    </source>
</reference>
<feature type="region of interest" description="Disordered" evidence="2">
    <location>
        <begin position="329"/>
        <end position="378"/>
    </location>
</feature>
<evidence type="ECO:0000256" key="2">
    <source>
        <dbReference type="SAM" id="MobiDB-lite"/>
    </source>
</evidence>
<dbReference type="PANTHER" id="PTHR15744">
    <property type="entry name" value="BLOM7"/>
    <property type="match status" value="1"/>
</dbReference>
<feature type="compositionally biased region" description="Polar residues" evidence="2">
    <location>
        <begin position="329"/>
        <end position="342"/>
    </location>
</feature>
<dbReference type="PROSITE" id="PS50084">
    <property type="entry name" value="KH_TYPE_1"/>
    <property type="match status" value="1"/>
</dbReference>
<dbReference type="InterPro" id="IPR047889">
    <property type="entry name" value="KHDC4_KH-I_second"/>
</dbReference>
<evidence type="ECO:0000259" key="3">
    <source>
        <dbReference type="SMART" id="SM00322"/>
    </source>
</evidence>
<keyword evidence="1" id="KW-0694">RNA-binding</keyword>
<dbReference type="AlphaFoldDB" id="A0A316VJJ6"/>
<dbReference type="CDD" id="cd22386">
    <property type="entry name" value="KH-I_KHDC4_rpt2"/>
    <property type="match status" value="1"/>
</dbReference>
<dbReference type="Gene3D" id="3.30.1370.10">
    <property type="entry name" value="K Homology domain, type 1"/>
    <property type="match status" value="2"/>
</dbReference>
<evidence type="ECO:0000256" key="1">
    <source>
        <dbReference type="PROSITE-ProRule" id="PRU00117"/>
    </source>
</evidence>
<feature type="domain" description="K Homology" evidence="3">
    <location>
        <begin position="187"/>
        <end position="274"/>
    </location>
</feature>
<dbReference type="OrthoDB" id="397265at2759"/>
<feature type="region of interest" description="Disordered" evidence="2">
    <location>
        <begin position="166"/>
        <end position="187"/>
    </location>
</feature>
<dbReference type="InterPro" id="IPR004087">
    <property type="entry name" value="KH_dom"/>
</dbReference>
<evidence type="ECO:0000313" key="4">
    <source>
        <dbReference type="EMBL" id="PWN37779.1"/>
    </source>
</evidence>
<dbReference type="Pfam" id="PF22675">
    <property type="entry name" value="KH-I_KHDC4-BBP"/>
    <property type="match status" value="1"/>
</dbReference>
<dbReference type="FunFam" id="3.30.1370.10:FF:000037">
    <property type="entry name" value="KH domain protein"/>
    <property type="match status" value="1"/>
</dbReference>
<proteinExistence type="predicted"/>
<dbReference type="Proteomes" id="UP000245771">
    <property type="component" value="Unassembled WGS sequence"/>
</dbReference>
<dbReference type="GO" id="GO:0005634">
    <property type="term" value="C:nucleus"/>
    <property type="evidence" value="ECO:0007669"/>
    <property type="project" value="InterPro"/>
</dbReference>